<dbReference type="PANTHER" id="PTHR42948:SF1">
    <property type="entry name" value="TRANSPORTER"/>
    <property type="match status" value="1"/>
</dbReference>
<dbReference type="RefSeq" id="WP_078319097.1">
    <property type="nucleotide sequence ID" value="NZ_FXTS01000002.1"/>
</dbReference>
<dbReference type="InterPro" id="IPR000175">
    <property type="entry name" value="Na/ntran_symport"/>
</dbReference>
<evidence type="ECO:0000256" key="1">
    <source>
        <dbReference type="ARBA" id="ARBA00004141"/>
    </source>
</evidence>
<dbReference type="NCBIfam" id="NF037979">
    <property type="entry name" value="Na_transp"/>
    <property type="match status" value="1"/>
</dbReference>
<sequence>MSKTTTTNATGHQGLHWSSRWAFIMAATGSAVGLGNIWKFPYITGENGGGAFVLVYLACIAIVGLPILIAEVLLGRKGGKSPIASMRDLIREHNAKAGWVSIGTLGTVAAFLILSFYSVIGGWAVNYVGYTFSGDFVGQSSDAVGGIFGSMLADPSTLLFWHSIFMACVLFIVARGVKSGLEKAVTYLMPALFILMVIMVGYAMTTDGFTQGVNFLFNPDFSKLSSEGVLKALGHAFFTLSLGTGVMMAYGSYLDQDVSIAKTSITVGLMDTLVALVAGMAIFPIVFANGMEPSAGPGLIFVSLPMAFGSMSMGTLIGTLFFILLVFAALTSAISLLEPSVEWLEERSGFNRLTATLAAGGAVWFLGIATVLSLNVWSDVHPLGMFAVFEGKTIFDLLDYITANIMLPLAGLLAALYVGWVMKKEDVADELNMSQGALSLFWNVTRYVTPLAVIIVMYKSIMG</sequence>
<evidence type="ECO:0000256" key="5">
    <source>
        <dbReference type="ARBA" id="ARBA00023136"/>
    </source>
</evidence>
<dbReference type="PROSITE" id="PS00610">
    <property type="entry name" value="NA_NEUROTRAN_SYMP_1"/>
    <property type="match status" value="1"/>
</dbReference>
<dbReference type="GO" id="GO:0016020">
    <property type="term" value="C:membrane"/>
    <property type="evidence" value="ECO:0007669"/>
    <property type="project" value="UniProtKB-SubCell"/>
</dbReference>
<dbReference type="PRINTS" id="PR00176">
    <property type="entry name" value="NANEUSMPORT"/>
</dbReference>
<name>A0A1T1HDE2_OCELI</name>
<evidence type="ECO:0000256" key="4">
    <source>
        <dbReference type="ARBA" id="ARBA00022989"/>
    </source>
</evidence>
<feature type="transmembrane region" description="Helical" evidence="7">
    <location>
        <begin position="316"/>
        <end position="337"/>
    </location>
</feature>
<keyword evidence="2 6" id="KW-0813">Transport</keyword>
<dbReference type="InterPro" id="IPR037272">
    <property type="entry name" value="SNS_sf"/>
</dbReference>
<dbReference type="SUPFAM" id="SSF161070">
    <property type="entry name" value="SNF-like"/>
    <property type="match status" value="1"/>
</dbReference>
<feature type="transmembrane region" description="Helical" evidence="7">
    <location>
        <begin position="440"/>
        <end position="458"/>
    </location>
</feature>
<dbReference type="GO" id="GO:0015293">
    <property type="term" value="F:symporter activity"/>
    <property type="evidence" value="ECO:0007669"/>
    <property type="project" value="UniProtKB-KW"/>
</dbReference>
<evidence type="ECO:0000256" key="3">
    <source>
        <dbReference type="ARBA" id="ARBA00022692"/>
    </source>
</evidence>
<evidence type="ECO:0000256" key="7">
    <source>
        <dbReference type="SAM" id="Phobius"/>
    </source>
</evidence>
<dbReference type="PANTHER" id="PTHR42948">
    <property type="entry name" value="TRANSPORTER"/>
    <property type="match status" value="1"/>
</dbReference>
<feature type="transmembrane region" description="Helical" evidence="7">
    <location>
        <begin position="232"/>
        <end position="253"/>
    </location>
</feature>
<protein>
    <recommendedName>
        <fullName evidence="6">Transporter</fullName>
    </recommendedName>
</protein>
<dbReference type="EMBL" id="MTSD02000002">
    <property type="protein sequence ID" value="OOV87750.1"/>
    <property type="molecule type" value="Genomic_DNA"/>
</dbReference>
<comment type="caution">
    <text evidence="8">The sequence shown here is derived from an EMBL/GenBank/DDBJ whole genome shotgun (WGS) entry which is preliminary data.</text>
</comment>
<feature type="transmembrane region" description="Helical" evidence="7">
    <location>
        <begin position="184"/>
        <end position="204"/>
    </location>
</feature>
<dbReference type="STRING" id="966.BTA35_0207005"/>
<feature type="transmembrane region" description="Helical" evidence="7">
    <location>
        <begin position="397"/>
        <end position="420"/>
    </location>
</feature>
<dbReference type="PROSITE" id="PS50267">
    <property type="entry name" value="NA_NEUROTRAN_SYMP_3"/>
    <property type="match status" value="1"/>
</dbReference>
<feature type="transmembrane region" description="Helical" evidence="7">
    <location>
        <begin position="95"/>
        <end position="120"/>
    </location>
</feature>
<keyword evidence="3 6" id="KW-0812">Transmembrane</keyword>
<keyword evidence="6" id="KW-0769">Symport</keyword>
<accession>A0A1T1HDE2</accession>
<evidence type="ECO:0000313" key="9">
    <source>
        <dbReference type="Proteomes" id="UP000190064"/>
    </source>
</evidence>
<feature type="transmembrane region" description="Helical" evidence="7">
    <location>
        <begin position="357"/>
        <end position="377"/>
    </location>
</feature>
<dbReference type="InterPro" id="IPR047218">
    <property type="entry name" value="YocR/YhdH-like"/>
</dbReference>
<dbReference type="AlphaFoldDB" id="A0A1T1HDE2"/>
<feature type="transmembrane region" description="Helical" evidence="7">
    <location>
        <begin position="21"/>
        <end position="38"/>
    </location>
</feature>
<evidence type="ECO:0000313" key="8">
    <source>
        <dbReference type="EMBL" id="OOV87750.1"/>
    </source>
</evidence>
<organism evidence="8 9">
    <name type="scientific">Oceanospirillum linum</name>
    <dbReference type="NCBI Taxonomy" id="966"/>
    <lineage>
        <taxon>Bacteria</taxon>
        <taxon>Pseudomonadati</taxon>
        <taxon>Pseudomonadota</taxon>
        <taxon>Gammaproteobacteria</taxon>
        <taxon>Oceanospirillales</taxon>
        <taxon>Oceanospirillaceae</taxon>
        <taxon>Oceanospirillum</taxon>
    </lineage>
</organism>
<dbReference type="Proteomes" id="UP000190064">
    <property type="component" value="Unassembled WGS sequence"/>
</dbReference>
<feature type="transmembrane region" description="Helical" evidence="7">
    <location>
        <begin position="265"/>
        <end position="287"/>
    </location>
</feature>
<comment type="similarity">
    <text evidence="6">Belongs to the sodium:neurotransmitter symporter (SNF) (TC 2.A.22) family.</text>
</comment>
<dbReference type="Pfam" id="PF00209">
    <property type="entry name" value="SNF"/>
    <property type="match status" value="2"/>
</dbReference>
<feature type="transmembrane region" description="Helical" evidence="7">
    <location>
        <begin position="50"/>
        <end position="74"/>
    </location>
</feature>
<keyword evidence="9" id="KW-1185">Reference proteome</keyword>
<comment type="subcellular location">
    <subcellularLocation>
        <location evidence="1">Membrane</location>
        <topology evidence="1">Multi-pass membrane protein</topology>
    </subcellularLocation>
</comment>
<keyword evidence="5 7" id="KW-0472">Membrane</keyword>
<gene>
    <name evidence="8" type="ORF">BTA35_0207005</name>
</gene>
<feature type="transmembrane region" description="Helical" evidence="7">
    <location>
        <begin position="158"/>
        <end position="177"/>
    </location>
</feature>
<evidence type="ECO:0000256" key="6">
    <source>
        <dbReference type="RuleBase" id="RU003732"/>
    </source>
</evidence>
<reference evidence="8" key="1">
    <citation type="submission" date="2017-02" db="EMBL/GenBank/DDBJ databases">
        <title>Draft Genome Sequence of the Salt Water Bacterium Oceanospirillum linum ATCC 11336.</title>
        <authorList>
            <person name="Trachtenberg A.M."/>
            <person name="Carney J.G."/>
            <person name="Linnane J.D."/>
            <person name="Rheaume B.A."/>
            <person name="Pitts N.L."/>
            <person name="Mykles D.L."/>
            <person name="Maclea K.S."/>
        </authorList>
    </citation>
    <scope>NUCLEOTIDE SEQUENCE [LARGE SCALE GENOMIC DNA]</scope>
    <source>
        <strain evidence="8">ATCC 11336</strain>
    </source>
</reference>
<proteinExistence type="inferred from homology"/>
<evidence type="ECO:0000256" key="2">
    <source>
        <dbReference type="ARBA" id="ARBA00022448"/>
    </source>
</evidence>
<keyword evidence="4 7" id="KW-1133">Transmembrane helix</keyword>
<dbReference type="CDD" id="cd10336">
    <property type="entry name" value="SLC6sbd_Tyt1-Like"/>
    <property type="match status" value="1"/>
</dbReference>